<feature type="transmembrane region" description="Helical" evidence="1">
    <location>
        <begin position="265"/>
        <end position="281"/>
    </location>
</feature>
<feature type="transmembrane region" description="Helical" evidence="1">
    <location>
        <begin position="155"/>
        <end position="174"/>
    </location>
</feature>
<gene>
    <name evidence="2" type="ORF">XBI1_840013</name>
</gene>
<organism evidence="2 3">
    <name type="scientific">Xenorhabdus bovienii str. Intermedium</name>
    <dbReference type="NCBI Taxonomy" id="1379677"/>
    <lineage>
        <taxon>Bacteria</taxon>
        <taxon>Pseudomonadati</taxon>
        <taxon>Pseudomonadota</taxon>
        <taxon>Gammaproteobacteria</taxon>
        <taxon>Enterobacterales</taxon>
        <taxon>Morganellaceae</taxon>
        <taxon>Xenorhabdus</taxon>
    </lineage>
</organism>
<comment type="caution">
    <text evidence="2">The sequence shown here is derived from an EMBL/GenBank/DDBJ whole genome shotgun (WGS) entry which is preliminary data.</text>
</comment>
<reference evidence="2" key="1">
    <citation type="submission" date="2013-07" db="EMBL/GenBank/DDBJ databases">
        <title>Sub-species coevolution in mutualistic symbiosis.</title>
        <authorList>
            <person name="Murfin K."/>
            <person name="Klassen J."/>
            <person name="Lee M."/>
            <person name="Forst S."/>
            <person name="Stock P."/>
            <person name="Goodrich-Blair H."/>
        </authorList>
    </citation>
    <scope>NUCLEOTIDE SEQUENCE [LARGE SCALE GENOMIC DNA]</scope>
    <source>
        <strain evidence="2">Intermedium</strain>
    </source>
</reference>
<sequence>MNIDQYSVFLLIIVLVTLRTIALKKIAEWVSPENTAFIIGAGTFLTCLFLLPATLTHGISTLSDFLTPIGIAAGLGKGVLLGMMLIAQQNIIGQSLSATTYVFPLALGGIATIDMVTFGTPLTIGGIFSISLLFTAGILFTTVGHFNKMKTQSKFMFLIMILCVIGFALMDRVGIPRSGWFTYLLFTGIGNMLVIFFYKRNAISSVPFHLWVIISFAWVAPELFFNYALATYLPVSYGYLAITLRIPLVMLISVLIYHEGKLSEQIIFSFIALIAILFMFVEKI</sequence>
<keyword evidence="1" id="KW-0472">Membrane</keyword>
<protein>
    <recommendedName>
        <fullName evidence="4">EamA domain-containing protein</fullName>
    </recommendedName>
</protein>
<evidence type="ECO:0000313" key="3">
    <source>
        <dbReference type="Proteomes" id="UP000028480"/>
    </source>
</evidence>
<dbReference type="AlphaFoldDB" id="A0A077QP67"/>
<feature type="transmembrane region" description="Helical" evidence="1">
    <location>
        <begin position="124"/>
        <end position="143"/>
    </location>
</feature>
<feature type="transmembrane region" description="Helical" evidence="1">
    <location>
        <begin position="180"/>
        <end position="198"/>
    </location>
</feature>
<name>A0A077QP67_XENBV</name>
<feature type="transmembrane region" description="Helical" evidence="1">
    <location>
        <begin position="236"/>
        <end position="258"/>
    </location>
</feature>
<feature type="transmembrane region" description="Helical" evidence="1">
    <location>
        <begin position="35"/>
        <end position="53"/>
    </location>
</feature>
<evidence type="ECO:0008006" key="4">
    <source>
        <dbReference type="Google" id="ProtNLM"/>
    </source>
</evidence>
<evidence type="ECO:0000256" key="1">
    <source>
        <dbReference type="SAM" id="Phobius"/>
    </source>
</evidence>
<dbReference type="HOGENOM" id="CLU_085389_0_0_6"/>
<keyword evidence="1" id="KW-1133">Transmembrane helix</keyword>
<feature type="transmembrane region" description="Helical" evidence="1">
    <location>
        <begin position="210"/>
        <end position="230"/>
    </location>
</feature>
<evidence type="ECO:0000313" key="2">
    <source>
        <dbReference type="EMBL" id="CDH35103.1"/>
    </source>
</evidence>
<dbReference type="EMBL" id="CBTB010000295">
    <property type="protein sequence ID" value="CDH35103.1"/>
    <property type="molecule type" value="Genomic_DNA"/>
</dbReference>
<feature type="transmembrane region" description="Helical" evidence="1">
    <location>
        <begin position="6"/>
        <end position="23"/>
    </location>
</feature>
<keyword evidence="1" id="KW-0812">Transmembrane</keyword>
<accession>A0A077QP67</accession>
<dbReference type="RefSeq" id="WP_038182210.1">
    <property type="nucleotide sequence ID" value="NZ_CAWLWA010000064.1"/>
</dbReference>
<proteinExistence type="predicted"/>
<feature type="transmembrane region" description="Helical" evidence="1">
    <location>
        <begin position="98"/>
        <end position="118"/>
    </location>
</feature>
<dbReference type="Proteomes" id="UP000028480">
    <property type="component" value="Unassembled WGS sequence"/>
</dbReference>
<feature type="transmembrane region" description="Helical" evidence="1">
    <location>
        <begin position="65"/>
        <end position="86"/>
    </location>
</feature>